<name>A0AAE0FPT7_9CHLO</name>
<proteinExistence type="predicted"/>
<dbReference type="Proteomes" id="UP001190700">
    <property type="component" value="Unassembled WGS sequence"/>
</dbReference>
<dbReference type="EMBL" id="LGRX02015192">
    <property type="protein sequence ID" value="KAK3263635.1"/>
    <property type="molecule type" value="Genomic_DNA"/>
</dbReference>
<protein>
    <submittedName>
        <fullName evidence="1">Uncharacterized protein</fullName>
    </submittedName>
</protein>
<sequence>MTTPRLSVPSANFMRLSALLRCVQYYALLPQALGEFSDSAPRYAFCVAGQIRSFSRTHESIRAELVDKFGDPRAVARDLFLVLDPHCTEVHGRVLGDRQYCDGTLNARVVRRWKRRLRWKVRASTYWKWRIPCVWAFNVPSFPSTQDMRVFDVPYNNSESIVPENGCDRDGDGRRIPTRDKYYDSSYYHLHLKQQLCYELVKRSEARVGSTYDWIVSTRPDRSWSHAYTGELDSQFIYTIDDCDVLNKGPLICDAVYVVPRQYADVVYAAKNQIHRCIALDADANETNIGDYPPCHLKEWTSKDGTPPECLFSAYLASVGLETRIKQLYAP</sequence>
<comment type="caution">
    <text evidence="1">The sequence shown here is derived from an EMBL/GenBank/DDBJ whole genome shotgun (WGS) entry which is preliminary data.</text>
</comment>
<gene>
    <name evidence="1" type="ORF">CYMTET_27575</name>
</gene>
<evidence type="ECO:0000313" key="2">
    <source>
        <dbReference type="Proteomes" id="UP001190700"/>
    </source>
</evidence>
<organism evidence="1 2">
    <name type="scientific">Cymbomonas tetramitiformis</name>
    <dbReference type="NCBI Taxonomy" id="36881"/>
    <lineage>
        <taxon>Eukaryota</taxon>
        <taxon>Viridiplantae</taxon>
        <taxon>Chlorophyta</taxon>
        <taxon>Pyramimonadophyceae</taxon>
        <taxon>Pyramimonadales</taxon>
        <taxon>Pyramimonadaceae</taxon>
        <taxon>Cymbomonas</taxon>
    </lineage>
</organism>
<keyword evidence="2" id="KW-1185">Reference proteome</keyword>
<reference evidence="1 2" key="1">
    <citation type="journal article" date="2015" name="Genome Biol. Evol.">
        <title>Comparative Genomics of a Bacterivorous Green Alga Reveals Evolutionary Causalities and Consequences of Phago-Mixotrophic Mode of Nutrition.</title>
        <authorList>
            <person name="Burns J.A."/>
            <person name="Paasch A."/>
            <person name="Narechania A."/>
            <person name="Kim E."/>
        </authorList>
    </citation>
    <scope>NUCLEOTIDE SEQUENCE [LARGE SCALE GENOMIC DNA]</scope>
    <source>
        <strain evidence="1 2">PLY_AMNH</strain>
    </source>
</reference>
<evidence type="ECO:0000313" key="1">
    <source>
        <dbReference type="EMBL" id="KAK3263635.1"/>
    </source>
</evidence>
<dbReference type="AlphaFoldDB" id="A0AAE0FPT7"/>
<accession>A0AAE0FPT7</accession>